<dbReference type="AlphaFoldDB" id="A0A0B7BTX9"/>
<accession>A0A0B7BTX9</accession>
<sequence>NSVANQLNTGAWCLLPCGQFYSHPLKNWYPQFLFVRRKNLKTQKLLYNCAAADAFYLAGKHNAPMAAHLSL</sequence>
<organism evidence="1">
    <name type="scientific">Arion vulgaris</name>
    <dbReference type="NCBI Taxonomy" id="1028688"/>
    <lineage>
        <taxon>Eukaryota</taxon>
        <taxon>Metazoa</taxon>
        <taxon>Spiralia</taxon>
        <taxon>Lophotrochozoa</taxon>
        <taxon>Mollusca</taxon>
        <taxon>Gastropoda</taxon>
        <taxon>Heterobranchia</taxon>
        <taxon>Euthyneura</taxon>
        <taxon>Panpulmonata</taxon>
        <taxon>Eupulmonata</taxon>
        <taxon>Stylommatophora</taxon>
        <taxon>Helicina</taxon>
        <taxon>Arionoidea</taxon>
        <taxon>Arionidae</taxon>
        <taxon>Arion</taxon>
    </lineage>
</organism>
<proteinExistence type="predicted"/>
<reference evidence="1" key="1">
    <citation type="submission" date="2014-12" db="EMBL/GenBank/DDBJ databases">
        <title>Insight into the proteome of Arion vulgaris.</title>
        <authorList>
            <person name="Aradska J."/>
            <person name="Bulat T."/>
            <person name="Smidak R."/>
            <person name="Sarate P."/>
            <person name="Gangsoo J."/>
            <person name="Sialana F."/>
            <person name="Bilban M."/>
            <person name="Lubec G."/>
        </authorList>
    </citation>
    <scope>NUCLEOTIDE SEQUENCE</scope>
    <source>
        <tissue evidence="1">Skin</tissue>
    </source>
</reference>
<dbReference type="EMBL" id="HACG01049804">
    <property type="protein sequence ID" value="CEK96669.1"/>
    <property type="molecule type" value="Transcribed_RNA"/>
</dbReference>
<evidence type="ECO:0000313" key="1">
    <source>
        <dbReference type="EMBL" id="CEK96669.1"/>
    </source>
</evidence>
<protein>
    <submittedName>
        <fullName evidence="1">Uncharacterized protein</fullName>
    </submittedName>
</protein>
<feature type="non-terminal residue" evidence="1">
    <location>
        <position position="1"/>
    </location>
</feature>
<name>A0A0B7BTX9_9EUPU</name>
<gene>
    <name evidence="1" type="primary">ORF212976</name>
</gene>